<dbReference type="OrthoDB" id="5358412at2"/>
<name>A0A381DGX0_9BACT</name>
<dbReference type="Proteomes" id="UP000254920">
    <property type="component" value="Unassembled WGS sequence"/>
</dbReference>
<gene>
    <name evidence="1" type="ORF">NCTC12475_00117</name>
</gene>
<dbReference type="STRING" id="32024.GCA_000788295_00193"/>
<evidence type="ECO:0000313" key="2">
    <source>
        <dbReference type="Proteomes" id="UP000254920"/>
    </source>
</evidence>
<proteinExistence type="predicted"/>
<dbReference type="RefSeq" id="WP_089182399.1">
    <property type="nucleotide sequence ID" value="NZ_CP043427.1"/>
</dbReference>
<dbReference type="AlphaFoldDB" id="A0A381DGX0"/>
<keyword evidence="2" id="KW-1185">Reference proteome</keyword>
<evidence type="ECO:0000313" key="1">
    <source>
        <dbReference type="EMBL" id="SUX09620.1"/>
    </source>
</evidence>
<dbReference type="EMBL" id="UFVD01000001">
    <property type="protein sequence ID" value="SUX09620.1"/>
    <property type="molecule type" value="Genomic_DNA"/>
</dbReference>
<accession>A0A381DGX0</accession>
<reference evidence="1 2" key="1">
    <citation type="submission" date="2018-06" db="EMBL/GenBank/DDBJ databases">
        <authorList>
            <consortium name="Pathogen Informatics"/>
            <person name="Doyle S."/>
        </authorList>
    </citation>
    <scope>NUCLEOTIDE SEQUENCE [LARGE SCALE GENOMIC DNA]</scope>
    <source>
        <strain evidence="1 2">NCTC12475</strain>
    </source>
</reference>
<organism evidence="1 2">
    <name type="scientific">Campylobacter sputorum subsp. sputorum</name>
    <dbReference type="NCBI Taxonomy" id="32024"/>
    <lineage>
        <taxon>Bacteria</taxon>
        <taxon>Pseudomonadati</taxon>
        <taxon>Campylobacterota</taxon>
        <taxon>Epsilonproteobacteria</taxon>
        <taxon>Campylobacterales</taxon>
        <taxon>Campylobacteraceae</taxon>
        <taxon>Campylobacter</taxon>
    </lineage>
</organism>
<protein>
    <submittedName>
        <fullName evidence="1">Uncharacterized protein</fullName>
    </submittedName>
</protein>
<dbReference type="GeneID" id="93090569"/>
<sequence>MSSIILNNSLPLNIKVLEKTSYNRYLLRFGNKTLSTKSMKNLNVGGEYWGEISQNGNLISVSNLIEKPNIGYLLENGSSIIEKIIYEKSLSSFYELCINMLISSKNKANFDLWSDIFMALSENVIHIPFVYEGFPQLFQLKKSGNMMQIYLIFLNYAPLLFLYQKQRLISIKTPYSTVASLLKSFFDVEIKIDSNFNMLWKKSINFVDFKG</sequence>